<proteinExistence type="predicted"/>
<dbReference type="EMBL" id="GBRH01165012">
    <property type="protein sequence ID" value="JAE32884.1"/>
    <property type="molecule type" value="Transcribed_RNA"/>
</dbReference>
<sequence>MYQYNTLILKKYSTHEMICWLQSCCIIIQLLP</sequence>
<reference evidence="1" key="2">
    <citation type="journal article" date="2015" name="Data Brief">
        <title>Shoot transcriptome of the giant reed, Arundo donax.</title>
        <authorList>
            <person name="Barrero R.A."/>
            <person name="Guerrero F.D."/>
            <person name="Moolhuijzen P."/>
            <person name="Goolsby J.A."/>
            <person name="Tidwell J."/>
            <person name="Bellgard S.E."/>
            <person name="Bellgard M.I."/>
        </authorList>
    </citation>
    <scope>NUCLEOTIDE SEQUENCE</scope>
    <source>
        <tissue evidence="1">Shoot tissue taken approximately 20 cm above the soil surface</tissue>
    </source>
</reference>
<reference evidence="1" key="1">
    <citation type="submission" date="2014-09" db="EMBL/GenBank/DDBJ databases">
        <authorList>
            <person name="Magalhaes I.L.F."/>
            <person name="Oliveira U."/>
            <person name="Santos F.R."/>
            <person name="Vidigal T.H.D.A."/>
            <person name="Brescovit A.D."/>
            <person name="Santos A.J."/>
        </authorList>
    </citation>
    <scope>NUCLEOTIDE SEQUENCE</scope>
    <source>
        <tissue evidence="1">Shoot tissue taken approximately 20 cm above the soil surface</tissue>
    </source>
</reference>
<evidence type="ECO:0000313" key="1">
    <source>
        <dbReference type="EMBL" id="JAE32884.1"/>
    </source>
</evidence>
<protein>
    <submittedName>
        <fullName evidence="1">Uncharacterized protein</fullName>
    </submittedName>
</protein>
<accession>A0A0A9HAP4</accession>
<dbReference type="AlphaFoldDB" id="A0A0A9HAP4"/>
<organism evidence="1">
    <name type="scientific">Arundo donax</name>
    <name type="common">Giant reed</name>
    <name type="synonym">Donax arundinaceus</name>
    <dbReference type="NCBI Taxonomy" id="35708"/>
    <lineage>
        <taxon>Eukaryota</taxon>
        <taxon>Viridiplantae</taxon>
        <taxon>Streptophyta</taxon>
        <taxon>Embryophyta</taxon>
        <taxon>Tracheophyta</taxon>
        <taxon>Spermatophyta</taxon>
        <taxon>Magnoliopsida</taxon>
        <taxon>Liliopsida</taxon>
        <taxon>Poales</taxon>
        <taxon>Poaceae</taxon>
        <taxon>PACMAD clade</taxon>
        <taxon>Arundinoideae</taxon>
        <taxon>Arundineae</taxon>
        <taxon>Arundo</taxon>
    </lineage>
</organism>
<name>A0A0A9HAP4_ARUDO</name>